<dbReference type="PROSITE" id="PS51273">
    <property type="entry name" value="GATASE_TYPE_1"/>
    <property type="match status" value="1"/>
</dbReference>
<accession>A0A6J5YKQ5</accession>
<evidence type="ECO:0000313" key="9">
    <source>
        <dbReference type="EMBL" id="CAB4982521.1"/>
    </source>
</evidence>
<evidence type="ECO:0000313" key="2">
    <source>
        <dbReference type="EMBL" id="CAB4330841.1"/>
    </source>
</evidence>
<evidence type="ECO:0000313" key="8">
    <source>
        <dbReference type="EMBL" id="CAB4937811.1"/>
    </source>
</evidence>
<dbReference type="EMBL" id="CAEZZW010000002">
    <property type="protein sequence ID" value="CAB4775875.1"/>
    <property type="molecule type" value="Genomic_DNA"/>
</dbReference>
<reference evidence="2" key="1">
    <citation type="submission" date="2020-05" db="EMBL/GenBank/DDBJ databases">
        <authorList>
            <person name="Chiriac C."/>
            <person name="Salcher M."/>
            <person name="Ghai R."/>
            <person name="Kavagutti S V."/>
        </authorList>
    </citation>
    <scope>NUCLEOTIDE SEQUENCE</scope>
</reference>
<evidence type="ECO:0000259" key="1">
    <source>
        <dbReference type="Pfam" id="PF00117"/>
    </source>
</evidence>
<dbReference type="PANTHER" id="PTHR42695">
    <property type="entry name" value="GLUTAMINE AMIDOTRANSFERASE YLR126C-RELATED"/>
    <property type="match status" value="1"/>
</dbReference>
<evidence type="ECO:0000313" key="7">
    <source>
        <dbReference type="EMBL" id="CAB4867288.1"/>
    </source>
</evidence>
<dbReference type="EMBL" id="CAFABH010000004">
    <property type="protein sequence ID" value="CAB4823522.1"/>
    <property type="molecule type" value="Genomic_DNA"/>
</dbReference>
<dbReference type="AlphaFoldDB" id="A0A6J5YKQ5"/>
<dbReference type="EMBL" id="CAFBNH010000002">
    <property type="protein sequence ID" value="CAB4937811.1"/>
    <property type="molecule type" value="Genomic_DNA"/>
</dbReference>
<dbReference type="EMBL" id="CAEZXO010000002">
    <property type="protein sequence ID" value="CAB4686317.1"/>
    <property type="molecule type" value="Genomic_DNA"/>
</dbReference>
<dbReference type="GO" id="GO:0005829">
    <property type="term" value="C:cytosol"/>
    <property type="evidence" value="ECO:0007669"/>
    <property type="project" value="TreeGrafter"/>
</dbReference>
<dbReference type="EMBL" id="CAESAE010000001">
    <property type="protein sequence ID" value="CAB4330841.1"/>
    <property type="molecule type" value="Genomic_DNA"/>
</dbReference>
<dbReference type="InterPro" id="IPR044992">
    <property type="entry name" value="ChyE-like"/>
</dbReference>
<evidence type="ECO:0000313" key="6">
    <source>
        <dbReference type="EMBL" id="CAB4823522.1"/>
    </source>
</evidence>
<dbReference type="EMBL" id="CAEZYM010000008">
    <property type="protein sequence ID" value="CAB4726485.1"/>
    <property type="molecule type" value="Genomic_DNA"/>
</dbReference>
<protein>
    <submittedName>
        <fullName evidence="2">Unannotated protein</fullName>
    </submittedName>
</protein>
<dbReference type="Gene3D" id="3.40.50.880">
    <property type="match status" value="1"/>
</dbReference>
<dbReference type="Pfam" id="PF00117">
    <property type="entry name" value="GATase"/>
    <property type="match status" value="1"/>
</dbReference>
<sequence length="242" mass="27318">MKKRALFIEHDHVSEGGPIWEQFKKRGYEIVRFPIVDESNFNKPNVKVQWPDVLKFDVVVPMGAPWGAWEDARIGNWLLPEIELMKSVHNAGIPILGICFGGQLMARVLGGSVARAPKAELGWYEITSDDSSLIPSGPWFQYHWDRWKTPSCATEIARTPIASQAFICGRTLGLQFHPEIDAAVLDLWLEMEGGCVEVENEGISVELLRAETKEHQPRSNQRAYDLVDQFLDRIAVAPVVRV</sequence>
<dbReference type="EMBL" id="CAFBLD010000005">
    <property type="protein sequence ID" value="CAB4867288.1"/>
    <property type="molecule type" value="Genomic_DNA"/>
</dbReference>
<evidence type="ECO:0000313" key="4">
    <source>
        <dbReference type="EMBL" id="CAB4726485.1"/>
    </source>
</evidence>
<name>A0A6J5YKQ5_9ZZZZ</name>
<proteinExistence type="predicted"/>
<evidence type="ECO:0000313" key="3">
    <source>
        <dbReference type="EMBL" id="CAB4686317.1"/>
    </source>
</evidence>
<feature type="domain" description="Glutamine amidotransferase" evidence="1">
    <location>
        <begin position="81"/>
        <end position="181"/>
    </location>
</feature>
<gene>
    <name evidence="3" type="ORF">UFOPK2510_00310</name>
    <name evidence="4" type="ORF">UFOPK2718_00928</name>
    <name evidence="5" type="ORF">UFOPK2936_00500</name>
    <name evidence="6" type="ORF">UFOPK3174_00378</name>
    <name evidence="7" type="ORF">UFOPK3328_00844</name>
    <name evidence="8" type="ORF">UFOPK3779_00305</name>
    <name evidence="9" type="ORF">UFOPK3913_01227</name>
    <name evidence="2" type="ORF">UFOPK4107_00170</name>
</gene>
<evidence type="ECO:0000313" key="5">
    <source>
        <dbReference type="EMBL" id="CAB4775875.1"/>
    </source>
</evidence>
<dbReference type="SUPFAM" id="SSF52317">
    <property type="entry name" value="Class I glutamine amidotransferase-like"/>
    <property type="match status" value="1"/>
</dbReference>
<dbReference type="InterPro" id="IPR029062">
    <property type="entry name" value="Class_I_gatase-like"/>
</dbReference>
<dbReference type="InterPro" id="IPR017926">
    <property type="entry name" value="GATASE"/>
</dbReference>
<dbReference type="CDD" id="cd01741">
    <property type="entry name" value="GATase1_1"/>
    <property type="match status" value="1"/>
</dbReference>
<dbReference type="EMBL" id="CAFBOC010000014">
    <property type="protein sequence ID" value="CAB4982521.1"/>
    <property type="molecule type" value="Genomic_DNA"/>
</dbReference>
<dbReference type="PANTHER" id="PTHR42695:SF5">
    <property type="entry name" value="GLUTAMINE AMIDOTRANSFERASE YLR126C-RELATED"/>
    <property type="match status" value="1"/>
</dbReference>
<organism evidence="2">
    <name type="scientific">freshwater metagenome</name>
    <dbReference type="NCBI Taxonomy" id="449393"/>
    <lineage>
        <taxon>unclassified sequences</taxon>
        <taxon>metagenomes</taxon>
        <taxon>ecological metagenomes</taxon>
    </lineage>
</organism>